<feature type="signal peptide" evidence="1">
    <location>
        <begin position="1"/>
        <end position="36"/>
    </location>
</feature>
<reference evidence="2" key="1">
    <citation type="journal article" date="2014" name="Int. J. Syst. Evol. Microbiol.">
        <title>Complete genome sequence of Corynebacterium casei LMG S-19264T (=DSM 44701T), isolated from a smear-ripened cheese.</title>
        <authorList>
            <consortium name="US DOE Joint Genome Institute (JGI-PGF)"/>
            <person name="Walter F."/>
            <person name="Albersmeier A."/>
            <person name="Kalinowski J."/>
            <person name="Ruckert C."/>
        </authorList>
    </citation>
    <scope>NUCLEOTIDE SEQUENCE</scope>
    <source>
        <strain evidence="2">CGMCC 4.7368</strain>
    </source>
</reference>
<dbReference type="AlphaFoldDB" id="A0A917Z0T4"/>
<organism evidence="2 3">
    <name type="scientific">Nonomuraea cavernae</name>
    <dbReference type="NCBI Taxonomy" id="2045107"/>
    <lineage>
        <taxon>Bacteria</taxon>
        <taxon>Bacillati</taxon>
        <taxon>Actinomycetota</taxon>
        <taxon>Actinomycetes</taxon>
        <taxon>Streptosporangiales</taxon>
        <taxon>Streptosporangiaceae</taxon>
        <taxon>Nonomuraea</taxon>
    </lineage>
</organism>
<feature type="chain" id="PRO_5038125715" description="Ig-like domain repeat protein" evidence="1">
    <location>
        <begin position="37"/>
        <end position="549"/>
    </location>
</feature>
<dbReference type="SUPFAM" id="SSF50969">
    <property type="entry name" value="YVTN repeat-like/Quinoprotein amine dehydrogenase"/>
    <property type="match status" value="1"/>
</dbReference>
<protein>
    <recommendedName>
        <fullName evidence="4">Ig-like domain repeat protein</fullName>
    </recommendedName>
</protein>
<dbReference type="InterPro" id="IPR051200">
    <property type="entry name" value="Host-pathogen_enzymatic-act"/>
</dbReference>
<accession>A0A917Z0T4</accession>
<comment type="caution">
    <text evidence="2">The sequence shown here is derived from an EMBL/GenBank/DDBJ whole genome shotgun (WGS) entry which is preliminary data.</text>
</comment>
<evidence type="ECO:0000313" key="3">
    <source>
        <dbReference type="Proteomes" id="UP000646523"/>
    </source>
</evidence>
<dbReference type="Proteomes" id="UP000646523">
    <property type="component" value="Unassembled WGS sequence"/>
</dbReference>
<gene>
    <name evidence="2" type="ORF">GCM10012289_38530</name>
</gene>
<evidence type="ECO:0008006" key="4">
    <source>
        <dbReference type="Google" id="ProtNLM"/>
    </source>
</evidence>
<dbReference type="RefSeq" id="WP_189125510.1">
    <property type="nucleotide sequence ID" value="NZ_BMNH01000011.1"/>
</dbReference>
<keyword evidence="1" id="KW-0732">Signal</keyword>
<keyword evidence="3" id="KW-1185">Reference proteome</keyword>
<dbReference type="PANTHER" id="PTHR47197">
    <property type="entry name" value="PROTEIN NIRF"/>
    <property type="match status" value="1"/>
</dbReference>
<evidence type="ECO:0000256" key="1">
    <source>
        <dbReference type="SAM" id="SignalP"/>
    </source>
</evidence>
<sequence>MRQPLVRRLAAHCGVTGLITALITGLLTVAAPVASAADTTTDLGVTFDSYTADLAVGGGRVFVAADDRIIVTDTGGHLTGGVVTGLSGVRELAMNADDTRLYAALTDSNEVAEIDTASLAVTRRIDLSAHPCPSTLALLGERLWVGHGCDNGPGGVVGLDLSAATPAPVAVGGEHPRAPVLVAAGDTLVVGRNSLHHADLLVYDVGGGAPEPRGTIDGEEWSMDYLRDLALTSDGTTLFSAADTPGHFTRYDTRTLAATGTYGDGWDGYPSAVALGSGGAYVAAGRQWGSTDLTLYDAATGAAMFAADQPDAELLPDGVAFSGPDVFVLLRSSADRLLLWRVTGVALPASNLTVTAPARAYAGSPVTVEGRLTRTDGKALGLKPLAVTRRLIHGTKEPIAGVTTQKNGTFTFEDTPPDIGEVTYLVFWDGDDHYRRSSASVTVTVRHSSTLTMDGSQSGVVGTAMELTGVLTAGGKPPSPGATLTVQRSVYVDNVSDGSVKLPPVNVNADGTYTFTDTPAIAGRYSYLARWSGEATAGPAKATHQIMVE</sequence>
<dbReference type="InterPro" id="IPR011044">
    <property type="entry name" value="Quino_amine_DH_bsu"/>
</dbReference>
<dbReference type="Gene3D" id="2.130.10.10">
    <property type="entry name" value="YVTN repeat-like/Quinoprotein amine dehydrogenase"/>
    <property type="match status" value="2"/>
</dbReference>
<dbReference type="InterPro" id="IPR015943">
    <property type="entry name" value="WD40/YVTN_repeat-like_dom_sf"/>
</dbReference>
<dbReference type="EMBL" id="BMNH01000011">
    <property type="protein sequence ID" value="GGO71861.1"/>
    <property type="molecule type" value="Genomic_DNA"/>
</dbReference>
<proteinExistence type="predicted"/>
<name>A0A917Z0T4_9ACTN</name>
<reference evidence="2" key="2">
    <citation type="submission" date="2020-09" db="EMBL/GenBank/DDBJ databases">
        <authorList>
            <person name="Sun Q."/>
            <person name="Zhou Y."/>
        </authorList>
    </citation>
    <scope>NUCLEOTIDE SEQUENCE</scope>
    <source>
        <strain evidence="2">CGMCC 4.7368</strain>
    </source>
</reference>
<evidence type="ECO:0000313" key="2">
    <source>
        <dbReference type="EMBL" id="GGO71861.1"/>
    </source>
</evidence>
<dbReference type="PANTHER" id="PTHR47197:SF3">
    <property type="entry name" value="DIHYDRO-HEME D1 DEHYDROGENASE"/>
    <property type="match status" value="1"/>
</dbReference>